<keyword evidence="4 6" id="KW-1133">Transmembrane helix</keyword>
<evidence type="ECO:0000256" key="1">
    <source>
        <dbReference type="ARBA" id="ARBA00004651"/>
    </source>
</evidence>
<comment type="similarity">
    <text evidence="6">Belongs to the TVP38/TMEM64 family.</text>
</comment>
<evidence type="ECO:0000256" key="4">
    <source>
        <dbReference type="ARBA" id="ARBA00022989"/>
    </source>
</evidence>
<evidence type="ECO:0000256" key="6">
    <source>
        <dbReference type="RuleBase" id="RU366058"/>
    </source>
</evidence>
<reference evidence="8" key="1">
    <citation type="submission" date="2015-08" db="EMBL/GenBank/DDBJ databases">
        <title>Complete DNA Sequence of Pseudomonas syringae pv. actinidiae, the Causal Agent of Kiwifruit Canker Disease.</title>
        <authorList>
            <person name="Rikkerink E.H.A."/>
            <person name="Fineran P.C."/>
        </authorList>
    </citation>
    <scope>NUCLEOTIDE SEQUENCE</scope>
    <source>
        <strain evidence="8">SkMP5</strain>
    </source>
</reference>
<evidence type="ECO:0000256" key="3">
    <source>
        <dbReference type="ARBA" id="ARBA00022692"/>
    </source>
</evidence>
<dbReference type="AlphaFoldDB" id="A0A0K8QSU9"/>
<keyword evidence="3 6" id="KW-0812">Transmembrane</keyword>
<dbReference type="Pfam" id="PF09335">
    <property type="entry name" value="VTT_dom"/>
    <property type="match status" value="1"/>
</dbReference>
<proteinExistence type="inferred from homology"/>
<keyword evidence="9" id="KW-1185">Reference proteome</keyword>
<dbReference type="GO" id="GO:0005886">
    <property type="term" value="C:plasma membrane"/>
    <property type="evidence" value="ECO:0007669"/>
    <property type="project" value="UniProtKB-SubCell"/>
</dbReference>
<evidence type="ECO:0000313" key="8">
    <source>
        <dbReference type="EMBL" id="GAP67452.1"/>
    </source>
</evidence>
<evidence type="ECO:0000313" key="9">
    <source>
        <dbReference type="Proteomes" id="UP000253740"/>
    </source>
</evidence>
<feature type="domain" description="VTT" evidence="7">
    <location>
        <begin position="78"/>
        <end position="193"/>
    </location>
</feature>
<protein>
    <recommendedName>
        <fullName evidence="6">TVP38/TMEM64 family membrane protein</fullName>
    </recommendedName>
</protein>
<dbReference type="InterPro" id="IPR032816">
    <property type="entry name" value="VTT_dom"/>
</dbReference>
<feature type="transmembrane region" description="Helical" evidence="6">
    <location>
        <begin position="173"/>
        <end position="195"/>
    </location>
</feature>
<keyword evidence="5 6" id="KW-0472">Membrane</keyword>
<organism evidence="8">
    <name type="scientific">Mizugakiibacter sediminis</name>
    <dbReference type="NCBI Taxonomy" id="1475481"/>
    <lineage>
        <taxon>Bacteria</taxon>
        <taxon>Pseudomonadati</taxon>
        <taxon>Pseudomonadota</taxon>
        <taxon>Gammaproteobacteria</taxon>
        <taxon>Lysobacterales</taxon>
        <taxon>Rhodanobacteraceae</taxon>
        <taxon>Mizugakiibacter</taxon>
    </lineage>
</organism>
<dbReference type="Proteomes" id="UP000253740">
    <property type="component" value="Unassembled WGS sequence"/>
</dbReference>
<dbReference type="InterPro" id="IPR015414">
    <property type="entry name" value="TMEM64"/>
</dbReference>
<comment type="subcellular location">
    <subcellularLocation>
        <location evidence="1 6">Cell membrane</location>
        <topology evidence="1 6">Multi-pass membrane protein</topology>
    </subcellularLocation>
</comment>
<dbReference type="PANTHER" id="PTHR12677">
    <property type="entry name" value="GOLGI APPARATUS MEMBRANE PROTEIN TVP38-RELATED"/>
    <property type="match status" value="1"/>
</dbReference>
<keyword evidence="2 6" id="KW-1003">Cell membrane</keyword>
<dbReference type="EMBL" id="DF970273">
    <property type="protein sequence ID" value="GAP67452.1"/>
    <property type="molecule type" value="Genomic_DNA"/>
</dbReference>
<dbReference type="PANTHER" id="PTHR12677:SF59">
    <property type="entry name" value="GOLGI APPARATUS MEMBRANE PROTEIN TVP38-RELATED"/>
    <property type="match status" value="1"/>
</dbReference>
<evidence type="ECO:0000256" key="2">
    <source>
        <dbReference type="ARBA" id="ARBA00022475"/>
    </source>
</evidence>
<name>A0A0K8QSU9_9GAMM</name>
<feature type="transmembrane region" description="Helical" evidence="6">
    <location>
        <begin position="82"/>
        <end position="115"/>
    </location>
</feature>
<accession>A0A0K8QSU9</accession>
<feature type="transmembrane region" description="Helical" evidence="6">
    <location>
        <begin position="56"/>
        <end position="75"/>
    </location>
</feature>
<feature type="transmembrane region" description="Helical" evidence="6">
    <location>
        <begin position="146"/>
        <end position="166"/>
    </location>
</feature>
<evidence type="ECO:0000259" key="7">
    <source>
        <dbReference type="Pfam" id="PF09335"/>
    </source>
</evidence>
<dbReference type="STRING" id="1475481.GCA_000953855_02827"/>
<sequence>MSRAETRRSTMNRLRAALPLLLLIVTGALLIASGALDAFRPERLATSQAELRATVAAHPVLASLAYVGVLALSIATGIPGSLFVILAGGLLFGVVVATALTGIGLTLGSLLLFLASRFAFSSGRAPPALAERLRAGFHAHPLSYTLFLRLVPVFPFGGVTVALAWLRCPLWLFLGATAFGGSLMAVFETSIGAGLGATLAAGHPADLGLLLAPRVLLPLLALGALALLPVLWRRRRGPAPPA</sequence>
<evidence type="ECO:0000256" key="5">
    <source>
        <dbReference type="ARBA" id="ARBA00023136"/>
    </source>
</evidence>
<gene>
    <name evidence="8" type="ORF">MBSD_n2778</name>
</gene>
<feature type="transmembrane region" description="Helical" evidence="6">
    <location>
        <begin position="215"/>
        <end position="232"/>
    </location>
</feature>